<dbReference type="InterPro" id="IPR002177">
    <property type="entry name" value="DPS_DNA-bd"/>
</dbReference>
<evidence type="ECO:0000313" key="5">
    <source>
        <dbReference type="Proteomes" id="UP000032229"/>
    </source>
</evidence>
<dbReference type="PANTHER" id="PTHR42932">
    <property type="entry name" value="GENERAL STRESS PROTEIN 20U"/>
    <property type="match status" value="1"/>
</dbReference>
<dbReference type="PRINTS" id="PR01346">
    <property type="entry name" value="HELNAPAPROT"/>
</dbReference>
<dbReference type="SUPFAM" id="SSF47240">
    <property type="entry name" value="Ferritin-like"/>
    <property type="match status" value="1"/>
</dbReference>
<dbReference type="CDD" id="cd01043">
    <property type="entry name" value="DPS"/>
    <property type="match status" value="1"/>
</dbReference>
<dbReference type="HOGENOM" id="CLU_098183_2_1_10"/>
<evidence type="ECO:0000256" key="2">
    <source>
        <dbReference type="RuleBase" id="RU003875"/>
    </source>
</evidence>
<dbReference type="AlphaFoldDB" id="A0A0C5WEF7"/>
<evidence type="ECO:0000256" key="1">
    <source>
        <dbReference type="ARBA" id="ARBA00009497"/>
    </source>
</evidence>
<dbReference type="GO" id="GO:0016722">
    <property type="term" value="F:oxidoreductase activity, acting on metal ions"/>
    <property type="evidence" value="ECO:0007669"/>
    <property type="project" value="InterPro"/>
</dbReference>
<dbReference type="RefSeq" id="WP_044638330.1">
    <property type="nucleotide sequence ID" value="NZ_CP007202.1"/>
</dbReference>
<keyword evidence="5" id="KW-1185">Reference proteome</keyword>
<organism evidence="4 5">
    <name type="scientific">Siansivirga zeaxanthinifaciens CC-SAMT-1</name>
    <dbReference type="NCBI Taxonomy" id="1454006"/>
    <lineage>
        <taxon>Bacteria</taxon>
        <taxon>Pseudomonadati</taxon>
        <taxon>Bacteroidota</taxon>
        <taxon>Flavobacteriia</taxon>
        <taxon>Flavobacteriales</taxon>
        <taxon>Flavobacteriaceae</taxon>
        <taxon>Siansivirga</taxon>
    </lineage>
</organism>
<dbReference type="InterPro" id="IPR008331">
    <property type="entry name" value="Ferritin_DPS_dom"/>
</dbReference>
<comment type="similarity">
    <text evidence="1 2">Belongs to the Dps family.</text>
</comment>
<dbReference type="InterPro" id="IPR012347">
    <property type="entry name" value="Ferritin-like"/>
</dbReference>
<gene>
    <name evidence="4" type="ORF">AW14_08180</name>
</gene>
<dbReference type="PROSITE" id="PS00819">
    <property type="entry name" value="DPS_2"/>
    <property type="match status" value="1"/>
</dbReference>
<accession>A0A0C5WEF7</accession>
<dbReference type="InterPro" id="IPR009078">
    <property type="entry name" value="Ferritin-like_SF"/>
</dbReference>
<dbReference type="STRING" id="1454006.AW14_08180"/>
<dbReference type="PROSITE" id="PS00818">
    <property type="entry name" value="DPS_1"/>
    <property type="match status" value="1"/>
</dbReference>
<dbReference type="EMBL" id="CP007202">
    <property type="protein sequence ID" value="AJR03599.1"/>
    <property type="molecule type" value="Genomic_DNA"/>
</dbReference>
<dbReference type="Pfam" id="PF00210">
    <property type="entry name" value="Ferritin"/>
    <property type="match status" value="1"/>
</dbReference>
<dbReference type="OrthoDB" id="9797023at2"/>
<reference evidence="4 5" key="1">
    <citation type="submission" date="2014-02" db="EMBL/GenBank/DDBJ databases">
        <authorList>
            <person name="Young C.-C."/>
            <person name="Hameed A."/>
            <person name="Huang H.-C."/>
            <person name="Shahina M."/>
        </authorList>
    </citation>
    <scope>NUCLEOTIDE SEQUENCE [LARGE SCALE GENOMIC DNA]</scope>
    <source>
        <strain evidence="4 5">CC-SAMT-1</strain>
    </source>
</reference>
<dbReference type="GO" id="GO:0008199">
    <property type="term" value="F:ferric iron binding"/>
    <property type="evidence" value="ECO:0007669"/>
    <property type="project" value="InterPro"/>
</dbReference>
<feature type="domain" description="Ferritin/DPS" evidence="3">
    <location>
        <begin position="16"/>
        <end position="155"/>
    </location>
</feature>
<dbReference type="InterPro" id="IPR023188">
    <property type="entry name" value="DPS_DNA-bd_CS"/>
</dbReference>
<dbReference type="Proteomes" id="UP000032229">
    <property type="component" value="Chromosome"/>
</dbReference>
<dbReference type="PIRSF" id="PIRSF005900">
    <property type="entry name" value="Dps"/>
    <property type="match status" value="1"/>
</dbReference>
<evidence type="ECO:0000259" key="3">
    <source>
        <dbReference type="Pfam" id="PF00210"/>
    </source>
</evidence>
<dbReference type="KEGG" id="sze:AW14_08180"/>
<name>A0A0C5WEF7_9FLAO</name>
<proteinExistence type="inferred from homology"/>
<sequence length="156" mass="17911">MKTDIGIEEKNLDLNIKHLTVALSNDMILYIKTRKFHWNVTGASFMELHVLFENQYNGLEEAIDEIAERISKLGGKPVGTMQAFLDHATLKESDSNPDSNTMIIELLKDHESVSKELRQMITSIEDETDDMGTVDFLTSLLLQHETEAWKLRKYIK</sequence>
<dbReference type="Gene3D" id="1.20.1260.10">
    <property type="match status" value="1"/>
</dbReference>
<evidence type="ECO:0000313" key="4">
    <source>
        <dbReference type="EMBL" id="AJR03599.1"/>
    </source>
</evidence>
<dbReference type="PATRIC" id="fig|1454006.5.peg.1611"/>
<dbReference type="PANTHER" id="PTHR42932:SF3">
    <property type="entry name" value="DNA PROTECTION DURING STARVATION PROTEIN"/>
    <property type="match status" value="1"/>
</dbReference>
<protein>
    <submittedName>
        <fullName evidence="4">Dps family ferritin</fullName>
    </submittedName>
</protein>